<evidence type="ECO:0000256" key="4">
    <source>
        <dbReference type="ARBA" id="ARBA00022475"/>
    </source>
</evidence>
<dbReference type="FunFam" id="3.30.565.10:FF:000010">
    <property type="entry name" value="Sensor histidine kinase RcsC"/>
    <property type="match status" value="1"/>
</dbReference>
<dbReference type="SUPFAM" id="SSF55785">
    <property type="entry name" value="PYP-like sensor domain (PAS domain)"/>
    <property type="match status" value="2"/>
</dbReference>
<protein>
    <recommendedName>
        <fullName evidence="15">Sensory/regulatory protein RpfC</fullName>
        <ecNumber evidence="3">2.7.13.3</ecNumber>
    </recommendedName>
</protein>
<evidence type="ECO:0000256" key="5">
    <source>
        <dbReference type="ARBA" id="ARBA00022553"/>
    </source>
</evidence>
<evidence type="ECO:0000256" key="10">
    <source>
        <dbReference type="ARBA" id="ARBA00022840"/>
    </source>
</evidence>
<accession>S2CXX3</accession>
<dbReference type="Pfam" id="PF01590">
    <property type="entry name" value="GAF"/>
    <property type="match status" value="1"/>
</dbReference>
<feature type="coiled-coil region" evidence="18">
    <location>
        <begin position="426"/>
        <end position="453"/>
    </location>
</feature>
<dbReference type="SMART" id="SM00387">
    <property type="entry name" value="HATPase_c"/>
    <property type="match status" value="1"/>
</dbReference>
<dbReference type="InterPro" id="IPR036641">
    <property type="entry name" value="HPT_dom_sf"/>
</dbReference>
<evidence type="ECO:0000313" key="23">
    <source>
        <dbReference type="EMBL" id="EOZ92017.1"/>
    </source>
</evidence>
<dbReference type="SUPFAM" id="SSF47226">
    <property type="entry name" value="Histidine-containing phosphotransfer domain, HPT domain"/>
    <property type="match status" value="1"/>
</dbReference>
<dbReference type="SUPFAM" id="SSF55874">
    <property type="entry name" value="ATPase domain of HSP90 chaperone/DNA topoisomerase II/histidine kinase"/>
    <property type="match status" value="1"/>
</dbReference>
<keyword evidence="9" id="KW-0418">Kinase</keyword>
<dbReference type="eggNOG" id="COG0642">
    <property type="taxonomic scope" value="Bacteria"/>
</dbReference>
<dbReference type="EMBL" id="ALWO02000052">
    <property type="protein sequence ID" value="EOZ92017.1"/>
    <property type="molecule type" value="Genomic_DNA"/>
</dbReference>
<evidence type="ECO:0000256" key="2">
    <source>
        <dbReference type="ARBA" id="ARBA00004651"/>
    </source>
</evidence>
<keyword evidence="6" id="KW-0808">Transferase</keyword>
<evidence type="ECO:0000256" key="6">
    <source>
        <dbReference type="ARBA" id="ARBA00022679"/>
    </source>
</evidence>
<dbReference type="Pfam" id="PF00072">
    <property type="entry name" value="Response_reg"/>
    <property type="match status" value="2"/>
</dbReference>
<dbReference type="PROSITE" id="PS50112">
    <property type="entry name" value="PAS"/>
    <property type="match status" value="1"/>
</dbReference>
<keyword evidence="5 17" id="KW-0597">Phosphoprotein</keyword>
<dbReference type="STRING" id="1189612.A33Q_4110"/>
<feature type="domain" description="PAS" evidence="21">
    <location>
        <begin position="10"/>
        <end position="51"/>
    </location>
</feature>
<evidence type="ECO:0000256" key="12">
    <source>
        <dbReference type="ARBA" id="ARBA00023012"/>
    </source>
</evidence>
<evidence type="ECO:0000256" key="18">
    <source>
        <dbReference type="SAM" id="Coils"/>
    </source>
</evidence>
<dbReference type="InterPro" id="IPR004358">
    <property type="entry name" value="Sig_transdc_His_kin-like_C"/>
</dbReference>
<keyword evidence="13" id="KW-0472">Membrane</keyword>
<gene>
    <name evidence="23" type="ORF">A33Q_4110</name>
</gene>
<dbReference type="InterPro" id="IPR003661">
    <property type="entry name" value="HisK_dim/P_dom"/>
</dbReference>
<dbReference type="GO" id="GO:0000155">
    <property type="term" value="F:phosphorelay sensor kinase activity"/>
    <property type="evidence" value="ECO:0007669"/>
    <property type="project" value="InterPro"/>
</dbReference>
<dbReference type="Gene3D" id="3.30.450.20">
    <property type="entry name" value="PAS domain"/>
    <property type="match status" value="2"/>
</dbReference>
<dbReference type="InterPro" id="IPR036097">
    <property type="entry name" value="HisK_dim/P_sf"/>
</dbReference>
<keyword evidence="12" id="KW-0902">Two-component regulatory system</keyword>
<dbReference type="FunFam" id="1.10.287.130:FF:000002">
    <property type="entry name" value="Two-component osmosensing histidine kinase"/>
    <property type="match status" value="1"/>
</dbReference>
<evidence type="ECO:0000256" key="1">
    <source>
        <dbReference type="ARBA" id="ARBA00000085"/>
    </source>
</evidence>
<dbReference type="Pfam" id="PF02518">
    <property type="entry name" value="HATPase_c"/>
    <property type="match status" value="1"/>
</dbReference>
<dbReference type="Gene3D" id="3.30.565.10">
    <property type="entry name" value="Histidine kinase-like ATPase, C-terminal domain"/>
    <property type="match status" value="1"/>
</dbReference>
<dbReference type="SMART" id="SM00388">
    <property type="entry name" value="HisKA"/>
    <property type="match status" value="1"/>
</dbReference>
<evidence type="ECO:0000256" key="3">
    <source>
        <dbReference type="ARBA" id="ARBA00012438"/>
    </source>
</evidence>
<dbReference type="InterPro" id="IPR003018">
    <property type="entry name" value="GAF"/>
</dbReference>
<dbReference type="Proteomes" id="UP000006073">
    <property type="component" value="Unassembled WGS sequence"/>
</dbReference>
<proteinExistence type="predicted"/>
<dbReference type="PANTHER" id="PTHR45339">
    <property type="entry name" value="HYBRID SIGNAL TRANSDUCTION HISTIDINE KINASE J"/>
    <property type="match status" value="1"/>
</dbReference>
<dbReference type="SUPFAM" id="SSF52172">
    <property type="entry name" value="CheY-like"/>
    <property type="match status" value="2"/>
</dbReference>
<dbReference type="InterPro" id="IPR035965">
    <property type="entry name" value="PAS-like_dom_sf"/>
</dbReference>
<dbReference type="InterPro" id="IPR005467">
    <property type="entry name" value="His_kinase_dom"/>
</dbReference>
<feature type="domain" description="Response regulatory" evidence="20">
    <location>
        <begin position="691"/>
        <end position="812"/>
    </location>
</feature>
<feature type="domain" description="HPt" evidence="22">
    <location>
        <begin position="986"/>
        <end position="1077"/>
    </location>
</feature>
<feature type="domain" description="Response regulatory" evidence="20">
    <location>
        <begin position="840"/>
        <end position="960"/>
    </location>
</feature>
<evidence type="ECO:0000259" key="21">
    <source>
        <dbReference type="PROSITE" id="PS50112"/>
    </source>
</evidence>
<evidence type="ECO:0000256" key="9">
    <source>
        <dbReference type="ARBA" id="ARBA00022777"/>
    </source>
</evidence>
<dbReference type="PRINTS" id="PR00344">
    <property type="entry name" value="BCTRLSENSOR"/>
</dbReference>
<organism evidence="23 24">
    <name type="scientific">Indibacter alkaliphilus (strain CCUG 57479 / KCTC 22604 / LW1)</name>
    <dbReference type="NCBI Taxonomy" id="1189612"/>
    <lineage>
        <taxon>Bacteria</taxon>
        <taxon>Pseudomonadati</taxon>
        <taxon>Bacteroidota</taxon>
        <taxon>Cytophagia</taxon>
        <taxon>Cytophagales</taxon>
        <taxon>Cyclobacteriaceae</taxon>
    </lineage>
</organism>
<dbReference type="Gene3D" id="3.40.50.2300">
    <property type="match status" value="2"/>
</dbReference>
<dbReference type="Pfam" id="PF13426">
    <property type="entry name" value="PAS_9"/>
    <property type="match status" value="1"/>
</dbReference>
<dbReference type="CDD" id="cd16922">
    <property type="entry name" value="HATPase_EvgS-ArcB-TorS-like"/>
    <property type="match status" value="1"/>
</dbReference>
<keyword evidence="4" id="KW-1003">Cell membrane</keyword>
<dbReference type="PANTHER" id="PTHR45339:SF1">
    <property type="entry name" value="HYBRID SIGNAL TRANSDUCTION HISTIDINE KINASE J"/>
    <property type="match status" value="1"/>
</dbReference>
<evidence type="ECO:0000256" key="15">
    <source>
        <dbReference type="ARBA" id="ARBA00068150"/>
    </source>
</evidence>
<name>S2CXX3_INDAL</name>
<dbReference type="GO" id="GO:0005886">
    <property type="term" value="C:plasma membrane"/>
    <property type="evidence" value="ECO:0007669"/>
    <property type="project" value="UniProtKB-SubCell"/>
</dbReference>
<dbReference type="InterPro" id="IPR011006">
    <property type="entry name" value="CheY-like_superfamily"/>
</dbReference>
<dbReference type="InterPro" id="IPR008207">
    <property type="entry name" value="Sig_transdc_His_kin_Hpt_dom"/>
</dbReference>
<dbReference type="InterPro" id="IPR000014">
    <property type="entry name" value="PAS"/>
</dbReference>
<dbReference type="eggNOG" id="COG2205">
    <property type="taxonomic scope" value="Bacteria"/>
</dbReference>
<dbReference type="PROSITE" id="PS50110">
    <property type="entry name" value="RESPONSE_REGULATORY"/>
    <property type="match status" value="2"/>
</dbReference>
<keyword evidence="24" id="KW-1185">Reference proteome</keyword>
<dbReference type="PROSITE" id="PS50109">
    <property type="entry name" value="HIS_KIN"/>
    <property type="match status" value="1"/>
</dbReference>
<evidence type="ECO:0000256" key="16">
    <source>
        <dbReference type="PROSITE-ProRule" id="PRU00110"/>
    </source>
</evidence>
<feature type="modified residue" description="4-aspartylphosphate" evidence="17">
    <location>
        <position position="891"/>
    </location>
</feature>
<evidence type="ECO:0000256" key="11">
    <source>
        <dbReference type="ARBA" id="ARBA00022989"/>
    </source>
</evidence>
<dbReference type="PROSITE" id="PS50894">
    <property type="entry name" value="HPT"/>
    <property type="match status" value="1"/>
</dbReference>
<feature type="domain" description="Histidine kinase" evidence="19">
    <location>
        <begin position="453"/>
        <end position="674"/>
    </location>
</feature>
<feature type="modified residue" description="Phosphohistidine" evidence="16">
    <location>
        <position position="1025"/>
    </location>
</feature>
<dbReference type="Pfam" id="PF00512">
    <property type="entry name" value="HisKA"/>
    <property type="match status" value="1"/>
</dbReference>
<reference evidence="23 24" key="1">
    <citation type="journal article" date="2013" name="Genome Announc.">
        <title>Draft Genome Sequence of Indibacter alkaliphilus Strain LW1T, Isolated from Lonar Lake, a Haloalkaline Lake in the Buldana District of Maharashtra, India.</title>
        <authorList>
            <person name="Singh A."/>
            <person name="Kumar Jangir P."/>
            <person name="Sharma R."/>
            <person name="Singh A."/>
            <person name="Kumar Pinnaka A."/>
            <person name="Shivaji S."/>
        </authorList>
    </citation>
    <scope>NUCLEOTIDE SEQUENCE [LARGE SCALE GENOMIC DNA]</scope>
    <source>
        <strain evidence="24">CCUG 57479 / KCTC 22604 / LW1</strain>
    </source>
</reference>
<comment type="subunit">
    <text evidence="14">At low DSF concentrations, interacts with RpfF.</text>
</comment>
<dbReference type="CDD" id="cd00156">
    <property type="entry name" value="REC"/>
    <property type="match status" value="1"/>
</dbReference>
<keyword evidence="18" id="KW-0175">Coiled coil</keyword>
<comment type="subcellular location">
    <subcellularLocation>
        <location evidence="2">Cell membrane</location>
        <topology evidence="2">Multi-pass membrane protein</topology>
    </subcellularLocation>
</comment>
<dbReference type="OrthoDB" id="9811889at2"/>
<evidence type="ECO:0000313" key="24">
    <source>
        <dbReference type="Proteomes" id="UP000006073"/>
    </source>
</evidence>
<dbReference type="Gene3D" id="3.30.450.40">
    <property type="match status" value="1"/>
</dbReference>
<dbReference type="InterPro" id="IPR003594">
    <property type="entry name" value="HATPase_dom"/>
</dbReference>
<dbReference type="InterPro" id="IPR036890">
    <property type="entry name" value="HATPase_C_sf"/>
</dbReference>
<evidence type="ECO:0000256" key="7">
    <source>
        <dbReference type="ARBA" id="ARBA00022692"/>
    </source>
</evidence>
<evidence type="ECO:0000259" key="19">
    <source>
        <dbReference type="PROSITE" id="PS50109"/>
    </source>
</evidence>
<dbReference type="SMART" id="SM00065">
    <property type="entry name" value="GAF"/>
    <property type="match status" value="1"/>
</dbReference>
<sequence length="1077" mass="122700">MAKEKSVEERLRLMQSLIENSSDGVQISLESGKLFYINKTSSERLGISMEEAEQYHVSDFEKIFDSPGAWESHLSELKKTNSLTMEGFNKNQKTGETIPVEVTVKYIQINGDGYVIASSRDISARKKAMTEKERDSQLLKDAQKMANLGGWEWDLENMTMKWTDEVYSIYEVENTYEPDPNENLRFLNEEGQIRLKNAVKESIENKNKNEVSSKLITPKGKEKTVKISINPIVEGEKTVRLIGLIQDISLQESTQKTIEKQLKLQQIMIDISSTYINMDIKDLEKNIQHSLEQLAQFVEADRAYIFIYDHENQIGVNTYEWCAEGISPEIENLQEVPMEYMPHWVEKHLNREIFGVPDIDELDDDVLREIIEPQGIKTMITFPMLHGSDLMGFVGFDWVKEKHQYSEVEQQILLIYAEMLVNVKKRTELERSLIKAKEEAEAANRSKSEFLANMSHEIRTPLNGVIGFTDLLINTDLNNEQLQYVTSANTSAHSLLGIINDILDFSKIEAGKLELEEVETDLIELAEQTADIVKYNTAKKNIEFLLNIQVDIPRYIIVDQIRLKQILVNLLSNAIKFTEKGEVELNIGYEPVDEKEGKFTFTVKDTGIGISEEQKQKLFKSFSQADSSTTRKFGGTGLGLVISQMLAEKMDSQIVLESELGKGSSFSFSLQKAFKTKSEHQAQTEFTNIKKVLIIDDNKNNRTILKDILGHWNIQSETVDNGIAALTLLDEGAEFDIFIVDYHMPFMDGISTIREIKKLIAKKELDRQPKIILYSSADDAQLDKHVKELSIDVKLIKPAKISELFYSLNKLSNNQIPEEFAPNENTPLGVQNQKPANAMKILIAEDVSLNMLLLKTVIRNYYPEAKIIEAQNGQEAITQYKKENPDLIFMDVQMPVKDGFEATREIRELETKTKSRVPIVALTAGALQSERENCMNAGMDHFLTKPIEKEKLLEVTELIFNPDSKGEEINEDIFDKSGLLKVLGGDESLFKDILLEGSQELKESLNMLQNCINQFNESEIASLLHKIKGIALSLKMNKMAQKSESMEEMHSKAELKEAFLELEKCYYSLSKYIKSGF</sequence>
<evidence type="ECO:0000259" key="20">
    <source>
        <dbReference type="PROSITE" id="PS50110"/>
    </source>
</evidence>
<dbReference type="SUPFAM" id="SSF47384">
    <property type="entry name" value="Homodimeric domain of signal transducing histidine kinase"/>
    <property type="match status" value="1"/>
</dbReference>
<evidence type="ECO:0000256" key="17">
    <source>
        <dbReference type="PROSITE-ProRule" id="PRU00169"/>
    </source>
</evidence>
<evidence type="ECO:0000256" key="13">
    <source>
        <dbReference type="ARBA" id="ARBA00023136"/>
    </source>
</evidence>
<keyword evidence="8" id="KW-0547">Nucleotide-binding</keyword>
<keyword evidence="10" id="KW-0067">ATP-binding</keyword>
<comment type="catalytic activity">
    <reaction evidence="1">
        <text>ATP + protein L-histidine = ADP + protein N-phospho-L-histidine.</text>
        <dbReference type="EC" id="2.7.13.3"/>
    </reaction>
</comment>
<evidence type="ECO:0000256" key="14">
    <source>
        <dbReference type="ARBA" id="ARBA00064003"/>
    </source>
</evidence>
<evidence type="ECO:0000259" key="22">
    <source>
        <dbReference type="PROSITE" id="PS50894"/>
    </source>
</evidence>
<keyword evidence="11" id="KW-1133">Transmembrane helix</keyword>
<dbReference type="InterPro" id="IPR001789">
    <property type="entry name" value="Sig_transdc_resp-reg_receiver"/>
</dbReference>
<dbReference type="Gene3D" id="1.10.287.130">
    <property type="match status" value="1"/>
</dbReference>
<dbReference type="CDD" id="cd17546">
    <property type="entry name" value="REC_hyHK_CKI1_RcsC-like"/>
    <property type="match status" value="1"/>
</dbReference>
<dbReference type="RefSeq" id="WP_009033139.1">
    <property type="nucleotide sequence ID" value="NZ_ALWO02000052.1"/>
</dbReference>
<keyword evidence="7" id="KW-0812">Transmembrane</keyword>
<comment type="caution">
    <text evidence="23">The sequence shown here is derived from an EMBL/GenBank/DDBJ whole genome shotgun (WGS) entry which is preliminary data.</text>
</comment>
<dbReference type="SUPFAM" id="SSF55781">
    <property type="entry name" value="GAF domain-like"/>
    <property type="match status" value="1"/>
</dbReference>
<dbReference type="AlphaFoldDB" id="S2CXX3"/>
<dbReference type="NCBIfam" id="TIGR00229">
    <property type="entry name" value="sensory_box"/>
    <property type="match status" value="1"/>
</dbReference>
<dbReference type="GO" id="GO:0005524">
    <property type="term" value="F:ATP binding"/>
    <property type="evidence" value="ECO:0007669"/>
    <property type="project" value="UniProtKB-KW"/>
</dbReference>
<feature type="modified residue" description="4-aspartylphosphate" evidence="17">
    <location>
        <position position="741"/>
    </location>
</feature>
<dbReference type="Gene3D" id="1.20.120.160">
    <property type="entry name" value="HPT domain"/>
    <property type="match status" value="1"/>
</dbReference>
<evidence type="ECO:0000256" key="8">
    <source>
        <dbReference type="ARBA" id="ARBA00022741"/>
    </source>
</evidence>
<dbReference type="CDD" id="cd00082">
    <property type="entry name" value="HisKA"/>
    <property type="match status" value="1"/>
</dbReference>
<dbReference type="InterPro" id="IPR029016">
    <property type="entry name" value="GAF-like_dom_sf"/>
</dbReference>
<dbReference type="SMART" id="SM00448">
    <property type="entry name" value="REC"/>
    <property type="match status" value="2"/>
</dbReference>
<dbReference type="EC" id="2.7.13.3" evidence="3"/>